<dbReference type="PROSITE" id="PS51450">
    <property type="entry name" value="LRR"/>
    <property type="match status" value="2"/>
</dbReference>
<keyword evidence="14" id="KW-1185">Reference proteome</keyword>
<name>A0A8B8ERY9_CRAVI</name>
<evidence type="ECO:0000256" key="5">
    <source>
        <dbReference type="ARBA" id="ARBA00022729"/>
    </source>
</evidence>
<evidence type="ECO:0000313" key="14">
    <source>
        <dbReference type="Proteomes" id="UP000694844"/>
    </source>
</evidence>
<evidence type="ECO:0000313" key="15">
    <source>
        <dbReference type="RefSeq" id="XP_022342715.1"/>
    </source>
</evidence>
<gene>
    <name evidence="15 16" type="primary">LOC111136267</name>
</gene>
<keyword evidence="4 11" id="KW-0812">Transmembrane</keyword>
<dbReference type="PROSITE" id="PS51257">
    <property type="entry name" value="PROKAR_LIPOPROTEIN"/>
    <property type="match status" value="1"/>
</dbReference>
<dbReference type="PROSITE" id="PS50104">
    <property type="entry name" value="TIR"/>
    <property type="match status" value="2"/>
</dbReference>
<evidence type="ECO:0000256" key="6">
    <source>
        <dbReference type="ARBA" id="ARBA00022737"/>
    </source>
</evidence>
<dbReference type="InterPro" id="IPR000483">
    <property type="entry name" value="Cys-rich_flank_reg_C"/>
</dbReference>
<keyword evidence="9" id="KW-0675">Receptor</keyword>
<dbReference type="InterPro" id="IPR035897">
    <property type="entry name" value="Toll_tir_struct_dom_sf"/>
</dbReference>
<dbReference type="InterPro" id="IPR001611">
    <property type="entry name" value="Leu-rich_rpt"/>
</dbReference>
<dbReference type="InterPro" id="IPR003591">
    <property type="entry name" value="Leu-rich_rpt_typical-subtyp"/>
</dbReference>
<feature type="domain" description="TIR" evidence="13">
    <location>
        <begin position="1005"/>
        <end position="1138"/>
    </location>
</feature>
<protein>
    <submittedName>
        <fullName evidence="15 16">Protein toll-like</fullName>
    </submittedName>
</protein>
<organism evidence="14 15">
    <name type="scientific">Crassostrea virginica</name>
    <name type="common">Eastern oyster</name>
    <dbReference type="NCBI Taxonomy" id="6565"/>
    <lineage>
        <taxon>Eukaryota</taxon>
        <taxon>Metazoa</taxon>
        <taxon>Spiralia</taxon>
        <taxon>Lophotrochozoa</taxon>
        <taxon>Mollusca</taxon>
        <taxon>Bivalvia</taxon>
        <taxon>Autobranchia</taxon>
        <taxon>Pteriomorphia</taxon>
        <taxon>Ostreida</taxon>
        <taxon>Ostreoidea</taxon>
        <taxon>Ostreidae</taxon>
        <taxon>Crassostrea</taxon>
    </lineage>
</organism>
<evidence type="ECO:0000259" key="13">
    <source>
        <dbReference type="PROSITE" id="PS50104"/>
    </source>
</evidence>
<keyword evidence="8 11" id="KW-0472">Membrane</keyword>
<dbReference type="GO" id="GO:0005886">
    <property type="term" value="C:plasma membrane"/>
    <property type="evidence" value="ECO:0007669"/>
    <property type="project" value="TreeGrafter"/>
</dbReference>
<feature type="chain" id="PRO_5044666489" evidence="12">
    <location>
        <begin position="20"/>
        <end position="1235"/>
    </location>
</feature>
<evidence type="ECO:0000256" key="10">
    <source>
        <dbReference type="ARBA" id="ARBA00023180"/>
    </source>
</evidence>
<feature type="domain" description="TIR" evidence="13">
    <location>
        <begin position="836"/>
        <end position="971"/>
    </location>
</feature>
<dbReference type="Proteomes" id="UP000694844">
    <property type="component" value="Chromosome 5"/>
</dbReference>
<dbReference type="GeneID" id="111136267"/>
<dbReference type="OrthoDB" id="6151426at2759"/>
<dbReference type="SMART" id="SM00368">
    <property type="entry name" value="LRR_RI"/>
    <property type="match status" value="2"/>
</dbReference>
<evidence type="ECO:0000256" key="7">
    <source>
        <dbReference type="ARBA" id="ARBA00022989"/>
    </source>
</evidence>
<feature type="signal peptide" evidence="12">
    <location>
        <begin position="1"/>
        <end position="19"/>
    </location>
</feature>
<dbReference type="RefSeq" id="XP_022342716.1">
    <property type="nucleotide sequence ID" value="XM_022487008.1"/>
</dbReference>
<dbReference type="GO" id="GO:0038023">
    <property type="term" value="F:signaling receptor activity"/>
    <property type="evidence" value="ECO:0007669"/>
    <property type="project" value="TreeGrafter"/>
</dbReference>
<comment type="similarity">
    <text evidence="2">Belongs to the Toll-like receptor family.</text>
</comment>
<dbReference type="InterPro" id="IPR000157">
    <property type="entry name" value="TIR_dom"/>
</dbReference>
<dbReference type="SMART" id="SM00369">
    <property type="entry name" value="LRR_TYP"/>
    <property type="match status" value="7"/>
</dbReference>
<dbReference type="Gene3D" id="3.40.50.10140">
    <property type="entry name" value="Toll/interleukin-1 receptor homology (TIR) domain"/>
    <property type="match status" value="2"/>
</dbReference>
<reference evidence="15 16" key="1">
    <citation type="submission" date="2025-04" db="UniProtKB">
        <authorList>
            <consortium name="RefSeq"/>
        </authorList>
    </citation>
    <scope>IDENTIFICATION</scope>
    <source>
        <tissue evidence="15 16">Whole sample</tissue>
    </source>
</reference>
<dbReference type="Pfam" id="PF13855">
    <property type="entry name" value="LRR_8"/>
    <property type="match status" value="2"/>
</dbReference>
<dbReference type="SMART" id="SM00082">
    <property type="entry name" value="LRRCT"/>
    <property type="match status" value="2"/>
</dbReference>
<dbReference type="Pfam" id="PF13676">
    <property type="entry name" value="TIR_2"/>
    <property type="match status" value="1"/>
</dbReference>
<dbReference type="InterPro" id="IPR032675">
    <property type="entry name" value="LRR_dom_sf"/>
</dbReference>
<proteinExistence type="inferred from homology"/>
<accession>A0A8B8ERY9</accession>
<keyword evidence="10" id="KW-0325">Glycoprotein</keyword>
<evidence type="ECO:0000256" key="3">
    <source>
        <dbReference type="ARBA" id="ARBA00022614"/>
    </source>
</evidence>
<dbReference type="SUPFAM" id="SSF52200">
    <property type="entry name" value="Toll/Interleukin receptor TIR domain"/>
    <property type="match status" value="2"/>
</dbReference>
<keyword evidence="6" id="KW-0677">Repeat</keyword>
<keyword evidence="3" id="KW-0433">Leucine-rich repeat</keyword>
<evidence type="ECO:0000256" key="1">
    <source>
        <dbReference type="ARBA" id="ARBA00004479"/>
    </source>
</evidence>
<sequence>MSTSLRILTVCCLFAIGCCLNITNCDIPKCVLFRTGTPAHNTMNQLNETMETKVIGLAIRRVQSSNDTRCYVDTKAFIDAFKFDHRRPFYAVLGLYCITEVEVYFTDYEGPYFHNVMGYLQVSKCIISQRQLYPFQNRFKIFMVNYVEATYPPLGKEYCDGSLVNKNSCKVWNTLEGILYSPLNFANSVQSIKELFICNQTFPSMKEMIFQNFPMHKHLSQLPEMFPRLQLLSILNGNLTHPPNFPWNDEWLNLSINMSRTEIEQEKFVGPTHVDIGNNYHVRELSLIENNITDLSTHTFKGFLHKIVLSRNGLKLLSELTFRKLQGFQHLDLSSNELLVIPKNCFQGLGELRHLNFKMNQISHIPQDLFSDNIKLVFLDFSHNRISKIESNTFSHLRSLKELHLEHNMITSIEVNMFPSKSVEFKKLILDRNPFSVVPQALFSLLSLDLISFQHTNADFVNFTQTVLEFARNLNQIEANNRTFSNENPNSMHRQQIDESHKGKLDFTGSKISNLKINNYDIFDRKTNGEEELHKSLLSMFKLFEFNLNNNPLRCDCGINQISKVIKHMIEENIINHDNTFNKWTCHWPNEFKNRHILEIPERDTYCEIQHERCPLNCTCYVRSISEIIIVDCSNQAFMSLPEVLPIRKLDLWFQRNNITTLANRKYLEQIHSLDLSDNNLAQIEQGVFIKMENVQKLYLNYNSLVSLPSEIQAHFSGKLRIEDNPFKCDCNTVWLKHWMINNPNITIDSQAVRCNVDKENEKGKKFISVPDEEFVCLVDFDSYNKVLVPSVIASVIAGLMIITICLMYIYRLEIKILLYIYLGFHPFDQDKDCKEIIDVLVIHSPESTNWVMENIVEYLDFCTAHYLVCEMMRDFVAGFSYQENIATLVKHSKRIIIVLSKEFMDEDILKIAWNETQDKIKILKSNYAIVVSIDVNLKDIYNKDLQQYIKRGRYIDANQSLFQEKLLYSLPQFKDEDTRAKSLPDIKYLIQNMYGNDNRDAEMYERHAFLSYCEKDMGYVMNELRPIIEDNGFTLCLPDRDFVPGAPKEENVLKAIDNCLHTIFLLSGDQLDNEWSVFTFRSASEKSMREKCNHLIVVLGDDVNIETMGEDVRAYVKTHVSLKIGEKGFIKRLLNALPDVKDHELYIKNDENNFVNFENLHHTKMENGLKVVDIIANVENEGKKNGHVKCQNGKINGHVQLTDIQLDCLSLQYQNRAFQNDGIDAMDFNENERK</sequence>
<evidence type="ECO:0000256" key="4">
    <source>
        <dbReference type="ARBA" id="ARBA00022692"/>
    </source>
</evidence>
<dbReference type="PANTHER" id="PTHR24365:SF541">
    <property type="entry name" value="PROTEIN TOLL-RELATED"/>
    <property type="match status" value="1"/>
</dbReference>
<evidence type="ECO:0000256" key="9">
    <source>
        <dbReference type="ARBA" id="ARBA00023170"/>
    </source>
</evidence>
<dbReference type="SMART" id="SM00255">
    <property type="entry name" value="TIR"/>
    <property type="match status" value="1"/>
</dbReference>
<dbReference type="KEGG" id="cvn:111136267"/>
<evidence type="ECO:0000256" key="8">
    <source>
        <dbReference type="ARBA" id="ARBA00023136"/>
    </source>
</evidence>
<dbReference type="GO" id="GO:0007165">
    <property type="term" value="P:signal transduction"/>
    <property type="evidence" value="ECO:0007669"/>
    <property type="project" value="InterPro"/>
</dbReference>
<dbReference type="Pfam" id="PF01582">
    <property type="entry name" value="TIR"/>
    <property type="match status" value="1"/>
</dbReference>
<dbReference type="PANTHER" id="PTHR24365">
    <property type="entry name" value="TOLL-LIKE RECEPTOR"/>
    <property type="match status" value="1"/>
</dbReference>
<comment type="subcellular location">
    <subcellularLocation>
        <location evidence="1">Membrane</location>
        <topology evidence="1">Single-pass type I membrane protein</topology>
    </subcellularLocation>
</comment>
<dbReference type="RefSeq" id="XP_022342715.1">
    <property type="nucleotide sequence ID" value="XM_022487007.1"/>
</dbReference>
<evidence type="ECO:0000313" key="16">
    <source>
        <dbReference type="RefSeq" id="XP_022342716.1"/>
    </source>
</evidence>
<evidence type="ECO:0000256" key="12">
    <source>
        <dbReference type="SAM" id="SignalP"/>
    </source>
</evidence>
<dbReference type="SUPFAM" id="SSF52058">
    <property type="entry name" value="L domain-like"/>
    <property type="match status" value="2"/>
</dbReference>
<dbReference type="Gene3D" id="3.80.10.10">
    <property type="entry name" value="Ribonuclease Inhibitor"/>
    <property type="match status" value="3"/>
</dbReference>
<evidence type="ECO:0000256" key="2">
    <source>
        <dbReference type="ARBA" id="ARBA00009634"/>
    </source>
</evidence>
<keyword evidence="5 12" id="KW-0732">Signal</keyword>
<feature type="transmembrane region" description="Helical" evidence="11">
    <location>
        <begin position="787"/>
        <end position="811"/>
    </location>
</feature>
<evidence type="ECO:0000256" key="11">
    <source>
        <dbReference type="SAM" id="Phobius"/>
    </source>
</evidence>
<keyword evidence="7 11" id="KW-1133">Transmembrane helix</keyword>
<dbReference type="AlphaFoldDB" id="A0A8B8ERY9"/>